<dbReference type="InterPro" id="IPR030395">
    <property type="entry name" value="GP_PDE_dom"/>
</dbReference>
<keyword evidence="3" id="KW-0378">Hydrolase</keyword>
<dbReference type="Gene3D" id="3.20.20.190">
    <property type="entry name" value="Phosphatidylinositol (PI) phosphodiesterase"/>
    <property type="match status" value="1"/>
</dbReference>
<name>A0A840VWX1_9ACTN</name>
<dbReference type="PROSITE" id="PS51704">
    <property type="entry name" value="GP_PDE"/>
    <property type="match status" value="1"/>
</dbReference>
<gene>
    <name evidence="3" type="ORF">HNR07_000067</name>
</gene>
<feature type="compositionally biased region" description="Low complexity" evidence="1">
    <location>
        <begin position="8"/>
        <end position="27"/>
    </location>
</feature>
<protein>
    <submittedName>
        <fullName evidence="3">Glycerophosphoryl diester phosphodiesterase</fullName>
        <ecNumber evidence="3">3.1.4.46</ecNumber>
    </submittedName>
</protein>
<dbReference type="AlphaFoldDB" id="A0A840VWX1"/>
<dbReference type="PANTHER" id="PTHR46211">
    <property type="entry name" value="GLYCEROPHOSPHORYL DIESTER PHOSPHODIESTERASE"/>
    <property type="match status" value="1"/>
</dbReference>
<proteinExistence type="predicted"/>
<reference evidence="3 4" key="1">
    <citation type="submission" date="2020-08" db="EMBL/GenBank/DDBJ databases">
        <title>Sequencing the genomes of 1000 actinobacteria strains.</title>
        <authorList>
            <person name="Klenk H.-P."/>
        </authorList>
    </citation>
    <scope>NUCLEOTIDE SEQUENCE [LARGE SCALE GENOMIC DNA]</scope>
    <source>
        <strain evidence="3 4">DSM 44598</strain>
    </source>
</reference>
<feature type="domain" description="GP-PDE" evidence="2">
    <location>
        <begin position="50"/>
        <end position="299"/>
    </location>
</feature>
<dbReference type="PANTHER" id="PTHR46211:SF1">
    <property type="entry name" value="GLYCEROPHOSPHODIESTER PHOSPHODIESTERASE, CYTOPLASMIC"/>
    <property type="match status" value="1"/>
</dbReference>
<feature type="region of interest" description="Disordered" evidence="1">
    <location>
        <begin position="314"/>
        <end position="354"/>
    </location>
</feature>
<dbReference type="GO" id="GO:0006629">
    <property type="term" value="P:lipid metabolic process"/>
    <property type="evidence" value="ECO:0007669"/>
    <property type="project" value="InterPro"/>
</dbReference>
<evidence type="ECO:0000313" key="3">
    <source>
        <dbReference type="EMBL" id="MBB5488930.1"/>
    </source>
</evidence>
<dbReference type="RefSeq" id="WP_184360341.1">
    <property type="nucleotide sequence ID" value="NZ_BAAAKM010000013.1"/>
</dbReference>
<dbReference type="EC" id="3.1.4.46" evidence="3"/>
<dbReference type="Pfam" id="PF03009">
    <property type="entry name" value="GDPD"/>
    <property type="match status" value="1"/>
</dbReference>
<feature type="region of interest" description="Disordered" evidence="1">
    <location>
        <begin position="1"/>
        <end position="33"/>
    </location>
</feature>
<accession>A0A840VWX1</accession>
<comment type="caution">
    <text evidence="3">The sequence shown here is derived from an EMBL/GenBank/DDBJ whole genome shotgun (WGS) entry which is preliminary data.</text>
</comment>
<evidence type="ECO:0000256" key="1">
    <source>
        <dbReference type="SAM" id="MobiDB-lite"/>
    </source>
</evidence>
<organism evidence="3 4">
    <name type="scientific">Nocardiopsis metallicus</name>
    <dbReference type="NCBI Taxonomy" id="179819"/>
    <lineage>
        <taxon>Bacteria</taxon>
        <taxon>Bacillati</taxon>
        <taxon>Actinomycetota</taxon>
        <taxon>Actinomycetes</taxon>
        <taxon>Streptosporangiales</taxon>
        <taxon>Nocardiopsidaceae</taxon>
        <taxon>Nocardiopsis</taxon>
    </lineage>
</organism>
<dbReference type="EMBL" id="JACHDO010000001">
    <property type="protein sequence ID" value="MBB5488930.1"/>
    <property type="molecule type" value="Genomic_DNA"/>
</dbReference>
<dbReference type="SUPFAM" id="SSF51695">
    <property type="entry name" value="PLC-like phosphodiesterases"/>
    <property type="match status" value="1"/>
</dbReference>
<sequence>MAVGSGSALAAPAAEQADTTAEATAEATAERVPHKAGALLPQQLPPSRPLIAVAHRGASGYAPENTLAAIDEAYRLGAQTVEVDVQLTSDDHLVLMHDTRLDRTTDAAEVFPGRASYDLADFTLAEIQRLDAGSSFSDDFAGEPVPLLGEALDRLHSYDMNLLLEIKKPELYPGIEHQISVELARRPHWLVPNAPGEPFRLVVQSFDWDSTRVSKGLLPSIPHALLGRVPEAEIGQYTWAHMINPNHTTIDADYVGAVHEAGLEIMPYTINDPARMRQVLEMGVDGFITDFPDVGQEAIAEFLAGTSAAAREYAAQRAQEQELAQEEDPELELAQEEDPEPELAQQQDLELVPN</sequence>
<keyword evidence="4" id="KW-1185">Reference proteome</keyword>
<evidence type="ECO:0000313" key="4">
    <source>
        <dbReference type="Proteomes" id="UP000579647"/>
    </source>
</evidence>
<evidence type="ECO:0000259" key="2">
    <source>
        <dbReference type="PROSITE" id="PS51704"/>
    </source>
</evidence>
<feature type="compositionally biased region" description="Acidic residues" evidence="1">
    <location>
        <begin position="323"/>
        <end position="341"/>
    </location>
</feature>
<dbReference type="Proteomes" id="UP000579647">
    <property type="component" value="Unassembled WGS sequence"/>
</dbReference>
<dbReference type="InterPro" id="IPR017946">
    <property type="entry name" value="PLC-like_Pdiesterase_TIM-brl"/>
</dbReference>
<dbReference type="GO" id="GO:0008889">
    <property type="term" value="F:glycerophosphodiester phosphodiesterase activity"/>
    <property type="evidence" value="ECO:0007669"/>
    <property type="project" value="UniProtKB-EC"/>
</dbReference>